<reference evidence="5 6" key="1">
    <citation type="submission" date="2021-03" db="EMBL/GenBank/DDBJ databases">
        <title>Novel species identification of genus Shewanella.</title>
        <authorList>
            <person name="Liu G."/>
            <person name="Zhang Q."/>
        </authorList>
    </citation>
    <scope>NUCLEOTIDE SEQUENCE [LARGE SCALE GENOMIC DNA]</scope>
    <source>
        <strain evidence="5 6">FJAT-52962</strain>
    </source>
</reference>
<organism evidence="5 6">
    <name type="scientific">Shewanella sedimentimangrovi</name>
    <dbReference type="NCBI Taxonomy" id="2814293"/>
    <lineage>
        <taxon>Bacteria</taxon>
        <taxon>Pseudomonadati</taxon>
        <taxon>Pseudomonadota</taxon>
        <taxon>Gammaproteobacteria</taxon>
        <taxon>Alteromonadales</taxon>
        <taxon>Shewanellaceae</taxon>
        <taxon>Shewanella</taxon>
    </lineage>
</organism>
<protein>
    <submittedName>
        <fullName evidence="5">Response regulator transcription factor</fullName>
    </submittedName>
</protein>
<evidence type="ECO:0000259" key="4">
    <source>
        <dbReference type="PROSITE" id="PS50930"/>
    </source>
</evidence>
<dbReference type="Pfam" id="PF04397">
    <property type="entry name" value="LytTR"/>
    <property type="match status" value="1"/>
</dbReference>
<proteinExistence type="predicted"/>
<dbReference type="Gene3D" id="2.40.50.1020">
    <property type="entry name" value="LytTr DNA-binding domain"/>
    <property type="match status" value="1"/>
</dbReference>
<sequence>MRIVIIEDEPLAAQKLTGYIAQYWPEAEIVAELGLVSQVLAFFAESQQIDLIFSDIELGDGQVFSAMQQLDLPCPVIFTTSYDNFWMDAFQSQGIEYLLKPFSYKRFCQALTNYAQLSAAMTKGAESSNDKQYKTRFIVKKSTGSVVLPIADISCFRAANGVILARDKQGEYHIISESSITELEGRLDPRQFFRLNRSEVLNLTYLERFEPYAKDTLAVYVKQLNEPIITSKTRSAGFRRWLEG</sequence>
<evidence type="ECO:0000313" key="6">
    <source>
        <dbReference type="Proteomes" id="UP000663207"/>
    </source>
</evidence>
<dbReference type="SUPFAM" id="SSF52172">
    <property type="entry name" value="CheY-like"/>
    <property type="match status" value="1"/>
</dbReference>
<dbReference type="RefSeq" id="WP_207379958.1">
    <property type="nucleotide sequence ID" value="NZ_CP071502.1"/>
</dbReference>
<dbReference type="PROSITE" id="PS50930">
    <property type="entry name" value="HTH_LYTTR"/>
    <property type="match status" value="1"/>
</dbReference>
<dbReference type="InterPro" id="IPR046947">
    <property type="entry name" value="LytR-like"/>
</dbReference>
<dbReference type="Pfam" id="PF00072">
    <property type="entry name" value="Response_reg"/>
    <property type="match status" value="1"/>
</dbReference>
<keyword evidence="6" id="KW-1185">Reference proteome</keyword>
<gene>
    <name evidence="5" type="ORF">JYB85_15135</name>
</gene>
<dbReference type="PANTHER" id="PTHR37299:SF1">
    <property type="entry name" value="STAGE 0 SPORULATION PROTEIN A HOMOLOG"/>
    <property type="match status" value="1"/>
</dbReference>
<dbReference type="InterPro" id="IPR007492">
    <property type="entry name" value="LytTR_DNA-bd_dom"/>
</dbReference>
<accession>A0ABX7QZD3</accession>
<dbReference type="Gene3D" id="3.40.50.2300">
    <property type="match status" value="1"/>
</dbReference>
<feature type="domain" description="Response regulatory" evidence="3">
    <location>
        <begin position="2"/>
        <end position="115"/>
    </location>
</feature>
<keyword evidence="2" id="KW-0597">Phosphoprotein</keyword>
<dbReference type="PANTHER" id="PTHR37299">
    <property type="entry name" value="TRANSCRIPTIONAL REGULATOR-RELATED"/>
    <property type="match status" value="1"/>
</dbReference>
<dbReference type="PROSITE" id="PS50110">
    <property type="entry name" value="RESPONSE_REGULATORY"/>
    <property type="match status" value="1"/>
</dbReference>
<dbReference type="EMBL" id="CP071502">
    <property type="protein sequence ID" value="QSX36604.1"/>
    <property type="molecule type" value="Genomic_DNA"/>
</dbReference>
<evidence type="ECO:0000256" key="2">
    <source>
        <dbReference type="PROSITE-ProRule" id="PRU00169"/>
    </source>
</evidence>
<feature type="domain" description="HTH LytTR-type" evidence="4">
    <location>
        <begin position="137"/>
        <end position="244"/>
    </location>
</feature>
<evidence type="ECO:0000313" key="5">
    <source>
        <dbReference type="EMBL" id="QSX36604.1"/>
    </source>
</evidence>
<feature type="modified residue" description="4-aspartylphosphate" evidence="2">
    <location>
        <position position="55"/>
    </location>
</feature>
<dbReference type="InterPro" id="IPR001789">
    <property type="entry name" value="Sig_transdc_resp-reg_receiver"/>
</dbReference>
<keyword evidence="1" id="KW-0902">Two-component regulatory system</keyword>
<dbReference type="SMART" id="SM00448">
    <property type="entry name" value="REC"/>
    <property type="match status" value="1"/>
</dbReference>
<dbReference type="InterPro" id="IPR011006">
    <property type="entry name" value="CheY-like_superfamily"/>
</dbReference>
<dbReference type="SMART" id="SM00850">
    <property type="entry name" value="LytTR"/>
    <property type="match status" value="1"/>
</dbReference>
<dbReference type="Proteomes" id="UP000663207">
    <property type="component" value="Chromosome"/>
</dbReference>
<evidence type="ECO:0000259" key="3">
    <source>
        <dbReference type="PROSITE" id="PS50110"/>
    </source>
</evidence>
<name>A0ABX7QZD3_9GAMM</name>
<evidence type="ECO:0000256" key="1">
    <source>
        <dbReference type="ARBA" id="ARBA00023012"/>
    </source>
</evidence>